<keyword evidence="2" id="KW-1185">Reference proteome</keyword>
<protein>
    <submittedName>
        <fullName evidence="1">Uncharacterized protein</fullName>
    </submittedName>
</protein>
<evidence type="ECO:0000313" key="2">
    <source>
        <dbReference type="Proteomes" id="UP000257109"/>
    </source>
</evidence>
<sequence length="74" mass="8820">MAFPLKKKVFGKLKTKHYQQATLQSDFAMFSNYFTINSLCYVLLYHKFSWFYPYGFGTCQACYLDCVSTWCWPL</sequence>
<comment type="caution">
    <text evidence="1">The sequence shown here is derived from an EMBL/GenBank/DDBJ whole genome shotgun (WGS) entry which is preliminary data.</text>
</comment>
<reference evidence="1" key="1">
    <citation type="submission" date="2018-05" db="EMBL/GenBank/DDBJ databases">
        <title>Draft genome of Mucuna pruriens seed.</title>
        <authorList>
            <person name="Nnadi N.E."/>
            <person name="Vos R."/>
            <person name="Hasami M.H."/>
            <person name="Devisetty U.K."/>
            <person name="Aguiy J.C."/>
        </authorList>
    </citation>
    <scope>NUCLEOTIDE SEQUENCE [LARGE SCALE GENOMIC DNA]</scope>
    <source>
        <strain evidence="1">JCA_2017</strain>
    </source>
</reference>
<evidence type="ECO:0000313" key="1">
    <source>
        <dbReference type="EMBL" id="RDY01434.1"/>
    </source>
</evidence>
<dbReference type="AlphaFoldDB" id="A0A371HFF1"/>
<accession>A0A371HFF1</accession>
<feature type="non-terminal residue" evidence="1">
    <location>
        <position position="1"/>
    </location>
</feature>
<name>A0A371HFF1_MUCPR</name>
<dbReference type="EMBL" id="QJKJ01002767">
    <property type="protein sequence ID" value="RDY01434.1"/>
    <property type="molecule type" value="Genomic_DNA"/>
</dbReference>
<gene>
    <name evidence="1" type="ORF">CR513_15239</name>
</gene>
<proteinExistence type="predicted"/>
<dbReference type="Proteomes" id="UP000257109">
    <property type="component" value="Unassembled WGS sequence"/>
</dbReference>
<organism evidence="1 2">
    <name type="scientific">Mucuna pruriens</name>
    <name type="common">Velvet bean</name>
    <name type="synonym">Dolichos pruriens</name>
    <dbReference type="NCBI Taxonomy" id="157652"/>
    <lineage>
        <taxon>Eukaryota</taxon>
        <taxon>Viridiplantae</taxon>
        <taxon>Streptophyta</taxon>
        <taxon>Embryophyta</taxon>
        <taxon>Tracheophyta</taxon>
        <taxon>Spermatophyta</taxon>
        <taxon>Magnoliopsida</taxon>
        <taxon>eudicotyledons</taxon>
        <taxon>Gunneridae</taxon>
        <taxon>Pentapetalae</taxon>
        <taxon>rosids</taxon>
        <taxon>fabids</taxon>
        <taxon>Fabales</taxon>
        <taxon>Fabaceae</taxon>
        <taxon>Papilionoideae</taxon>
        <taxon>50 kb inversion clade</taxon>
        <taxon>NPAAA clade</taxon>
        <taxon>indigoferoid/millettioid clade</taxon>
        <taxon>Phaseoleae</taxon>
        <taxon>Mucuna</taxon>
    </lineage>
</organism>